<sequence>MHQLLKILKRWDMDVYGNMFKKEHGLFAKVEGGGYKEHGLFAKVEGGGYRDIKIVFFKEPNRDLNHNYLTGSIPSSLGNLSSLEGLHLGFNSLSGPIPRALGSLSNLRTM</sequence>
<dbReference type="InterPro" id="IPR032675">
    <property type="entry name" value="LRR_dom_sf"/>
</dbReference>
<evidence type="ECO:0000313" key="1">
    <source>
        <dbReference type="EMBL" id="KAF2320636.1"/>
    </source>
</evidence>
<dbReference type="PANTHER" id="PTHR48054:SF82">
    <property type="entry name" value="LRR RECEPTOR-LIKE SERINE_THREONINE-PROTEIN KINASE FLS2"/>
    <property type="match status" value="1"/>
</dbReference>
<keyword evidence="2" id="KW-1185">Reference proteome</keyword>
<dbReference type="InterPro" id="IPR052592">
    <property type="entry name" value="LRR-RLK"/>
</dbReference>
<dbReference type="PANTHER" id="PTHR48054">
    <property type="entry name" value="RECEPTOR KINASE-LIKE PROTEIN XA21"/>
    <property type="match status" value="1"/>
</dbReference>
<evidence type="ECO:0000313" key="2">
    <source>
        <dbReference type="Proteomes" id="UP000467840"/>
    </source>
</evidence>
<comment type="caution">
    <text evidence="1">The sequence shown here is derived from an EMBL/GenBank/DDBJ whole genome shotgun (WGS) entry which is preliminary data.</text>
</comment>
<dbReference type="AlphaFoldDB" id="A0A6A6N7T9"/>
<dbReference type="Gene3D" id="3.80.10.10">
    <property type="entry name" value="Ribonuclease Inhibitor"/>
    <property type="match status" value="1"/>
</dbReference>
<organism evidence="1 2">
    <name type="scientific">Hevea brasiliensis</name>
    <name type="common">Para rubber tree</name>
    <name type="synonym">Siphonia brasiliensis</name>
    <dbReference type="NCBI Taxonomy" id="3981"/>
    <lineage>
        <taxon>Eukaryota</taxon>
        <taxon>Viridiplantae</taxon>
        <taxon>Streptophyta</taxon>
        <taxon>Embryophyta</taxon>
        <taxon>Tracheophyta</taxon>
        <taxon>Spermatophyta</taxon>
        <taxon>Magnoliopsida</taxon>
        <taxon>eudicotyledons</taxon>
        <taxon>Gunneridae</taxon>
        <taxon>Pentapetalae</taxon>
        <taxon>rosids</taxon>
        <taxon>fabids</taxon>
        <taxon>Malpighiales</taxon>
        <taxon>Euphorbiaceae</taxon>
        <taxon>Crotonoideae</taxon>
        <taxon>Micrandreae</taxon>
        <taxon>Hevea</taxon>
    </lineage>
</organism>
<dbReference type="EMBL" id="JAAGAX010000003">
    <property type="protein sequence ID" value="KAF2320636.1"/>
    <property type="molecule type" value="Genomic_DNA"/>
</dbReference>
<protein>
    <submittedName>
        <fullName evidence="1">Uncharacterized protein</fullName>
    </submittedName>
</protein>
<name>A0A6A6N7T9_HEVBR</name>
<reference evidence="1 2" key="1">
    <citation type="journal article" date="2020" name="Mol. Plant">
        <title>The Chromosome-Based Rubber Tree Genome Provides New Insights into Spurge Genome Evolution and Rubber Biosynthesis.</title>
        <authorList>
            <person name="Liu J."/>
            <person name="Shi C."/>
            <person name="Shi C.C."/>
            <person name="Li W."/>
            <person name="Zhang Q.J."/>
            <person name="Zhang Y."/>
            <person name="Li K."/>
            <person name="Lu H.F."/>
            <person name="Shi C."/>
            <person name="Zhu S.T."/>
            <person name="Xiao Z.Y."/>
            <person name="Nan H."/>
            <person name="Yue Y."/>
            <person name="Zhu X.G."/>
            <person name="Wu Y."/>
            <person name="Hong X.N."/>
            <person name="Fan G.Y."/>
            <person name="Tong Y."/>
            <person name="Zhang D."/>
            <person name="Mao C.L."/>
            <person name="Liu Y.L."/>
            <person name="Hao S.J."/>
            <person name="Liu W.Q."/>
            <person name="Lv M.Q."/>
            <person name="Zhang H.B."/>
            <person name="Liu Y."/>
            <person name="Hu-Tang G.R."/>
            <person name="Wang J.P."/>
            <person name="Wang J.H."/>
            <person name="Sun Y.H."/>
            <person name="Ni S.B."/>
            <person name="Chen W.B."/>
            <person name="Zhang X.C."/>
            <person name="Jiao Y.N."/>
            <person name="Eichler E.E."/>
            <person name="Li G.H."/>
            <person name="Liu X."/>
            <person name="Gao L.Z."/>
        </authorList>
    </citation>
    <scope>NUCLEOTIDE SEQUENCE [LARGE SCALE GENOMIC DNA]</scope>
    <source>
        <strain evidence="2">cv. GT1</strain>
        <tissue evidence="1">Leaf</tissue>
    </source>
</reference>
<dbReference type="InterPro" id="IPR001611">
    <property type="entry name" value="Leu-rich_rpt"/>
</dbReference>
<gene>
    <name evidence="1" type="ORF">GH714_029301</name>
</gene>
<dbReference type="Pfam" id="PF00560">
    <property type="entry name" value="LRR_1"/>
    <property type="match status" value="2"/>
</dbReference>
<proteinExistence type="predicted"/>
<accession>A0A6A6N7T9</accession>
<dbReference type="Proteomes" id="UP000467840">
    <property type="component" value="Chromosome 10"/>
</dbReference>
<dbReference type="SUPFAM" id="SSF52058">
    <property type="entry name" value="L domain-like"/>
    <property type="match status" value="1"/>
</dbReference>